<dbReference type="OrthoDB" id="9844185at2"/>
<dbReference type="KEGG" id="paca:ID47_09005"/>
<dbReference type="AlphaFoldDB" id="A0A077B1M8"/>
<dbReference type="Proteomes" id="UP000028926">
    <property type="component" value="Chromosome"/>
</dbReference>
<reference evidence="1 2" key="1">
    <citation type="submission" date="2014-07" db="EMBL/GenBank/DDBJ databases">
        <title>Comparative genomic insights into amoeba endosymbionts belonging to the families of Holosporaceae and Candidatus Midichloriaceae within Rickettsiales.</title>
        <authorList>
            <person name="Wang Z."/>
            <person name="Wu M."/>
        </authorList>
    </citation>
    <scope>NUCLEOTIDE SEQUENCE [LARGE SCALE GENOMIC DNA]</scope>
    <source>
        <strain evidence="1">PRA3</strain>
    </source>
</reference>
<evidence type="ECO:0000313" key="2">
    <source>
        <dbReference type="Proteomes" id="UP000028926"/>
    </source>
</evidence>
<proteinExistence type="predicted"/>
<organism evidence="1 2">
    <name type="scientific">Candidatus Odyssella acanthamoebae</name>
    <dbReference type="NCBI Taxonomy" id="91604"/>
    <lineage>
        <taxon>Bacteria</taxon>
        <taxon>Pseudomonadati</taxon>
        <taxon>Pseudomonadota</taxon>
        <taxon>Alphaproteobacteria</taxon>
        <taxon>Holosporales</taxon>
        <taxon>Candidatus Paracaedibacteraceae</taxon>
        <taxon>Candidatus Odyssella</taxon>
    </lineage>
</organism>
<gene>
    <name evidence="1" type="ORF">ID47_09005</name>
</gene>
<name>A0A077B1M8_9PROT</name>
<dbReference type="HOGENOM" id="CLU_962020_0_0_5"/>
<dbReference type="EMBL" id="CP008941">
    <property type="protein sequence ID" value="AIK96840.1"/>
    <property type="molecule type" value="Genomic_DNA"/>
</dbReference>
<dbReference type="RefSeq" id="WP_038465581.1">
    <property type="nucleotide sequence ID" value="NZ_CP008941.1"/>
</dbReference>
<accession>A0A077B1M8</accession>
<protein>
    <submittedName>
        <fullName evidence="1">Uncharacterized protein</fullName>
    </submittedName>
</protein>
<evidence type="ECO:0000313" key="1">
    <source>
        <dbReference type="EMBL" id="AIK96840.1"/>
    </source>
</evidence>
<sequence length="289" mass="32349">MKFSLYLQTLFFIIFAAIPMVKAKEISWELPAIPSTYSVAGEAPLHQRLAVCSDDRYAQKMKEVGVNEEEILSLPKPTYVLLREADLHAFMETFSTCTVVSQGIAKINKGANIKDYFLIHSLFDCVGITIYTPTATYASHIDIVNIDKGKLNRLLDRVPANFRQSAQVTLVSSHYSIVLKNVWESLKNKGFQTIQADIESCVFIHREGYQNTYKYIKASSFGKKVKDFKGVSLDKIDALDNLSAVVAPRSLIINAKTGILYTVVGHEERHQETSILFKLESVGAFGAKK</sequence>
<dbReference type="eggNOG" id="ENOG502ZYCA">
    <property type="taxonomic scope" value="Bacteria"/>
</dbReference>
<keyword evidence="2" id="KW-1185">Reference proteome</keyword>